<evidence type="ECO:0008006" key="3">
    <source>
        <dbReference type="Google" id="ProtNLM"/>
    </source>
</evidence>
<dbReference type="PANTHER" id="PTHR46087:SF11">
    <property type="entry name" value="PROTEIN SEMI-ROLLED LEAF 2"/>
    <property type="match status" value="1"/>
</dbReference>
<dbReference type="InterPro" id="IPR055296">
    <property type="entry name" value="SRL2-like"/>
</dbReference>
<organism evidence="1 2">
    <name type="scientific">Hibiscus sabdariffa</name>
    <name type="common">roselle</name>
    <dbReference type="NCBI Taxonomy" id="183260"/>
    <lineage>
        <taxon>Eukaryota</taxon>
        <taxon>Viridiplantae</taxon>
        <taxon>Streptophyta</taxon>
        <taxon>Embryophyta</taxon>
        <taxon>Tracheophyta</taxon>
        <taxon>Spermatophyta</taxon>
        <taxon>Magnoliopsida</taxon>
        <taxon>eudicotyledons</taxon>
        <taxon>Gunneridae</taxon>
        <taxon>Pentapetalae</taxon>
        <taxon>rosids</taxon>
        <taxon>malvids</taxon>
        <taxon>Malvales</taxon>
        <taxon>Malvaceae</taxon>
        <taxon>Malvoideae</taxon>
        <taxon>Hibiscus</taxon>
    </lineage>
</organism>
<evidence type="ECO:0000313" key="1">
    <source>
        <dbReference type="EMBL" id="KAK8984391.1"/>
    </source>
</evidence>
<dbReference type="PANTHER" id="PTHR46087">
    <property type="entry name" value="PUTATIVE, EXPRESSED-RELATED"/>
    <property type="match status" value="1"/>
</dbReference>
<proteinExistence type="predicted"/>
<gene>
    <name evidence="1" type="ORF">V6N11_029706</name>
</gene>
<protein>
    <recommendedName>
        <fullName evidence="3">Secreted protein</fullName>
    </recommendedName>
</protein>
<keyword evidence="2" id="KW-1185">Reference proteome</keyword>
<sequence length="89" mass="10201">MGVMSRRVLPVCCNLCFCCPSLHTRSRQPVKRYKKLLSDIFPRNQEPEPNDRKIGKLCDYAARNPLRIPKSACSVILNENKMHTNEKAA</sequence>
<reference evidence="1 2" key="1">
    <citation type="journal article" date="2024" name="G3 (Bethesda)">
        <title>Genome assembly of Hibiscus sabdariffa L. provides insights into metabolisms of medicinal natural products.</title>
        <authorList>
            <person name="Kim T."/>
        </authorList>
    </citation>
    <scope>NUCLEOTIDE SEQUENCE [LARGE SCALE GENOMIC DNA]</scope>
    <source>
        <strain evidence="1">TK-2024</strain>
        <tissue evidence="1">Old leaves</tissue>
    </source>
</reference>
<evidence type="ECO:0000313" key="2">
    <source>
        <dbReference type="Proteomes" id="UP001396334"/>
    </source>
</evidence>
<accession>A0ABR2P814</accession>
<dbReference type="EMBL" id="JBBPBN010000078">
    <property type="protein sequence ID" value="KAK8984391.1"/>
    <property type="molecule type" value="Genomic_DNA"/>
</dbReference>
<comment type="caution">
    <text evidence="1">The sequence shown here is derived from an EMBL/GenBank/DDBJ whole genome shotgun (WGS) entry which is preliminary data.</text>
</comment>
<name>A0ABR2P814_9ROSI</name>
<dbReference type="Proteomes" id="UP001396334">
    <property type="component" value="Unassembled WGS sequence"/>
</dbReference>